<keyword evidence="1" id="KW-1133">Transmembrane helix</keyword>
<dbReference type="InterPro" id="IPR011990">
    <property type="entry name" value="TPR-like_helical_dom_sf"/>
</dbReference>
<gene>
    <name evidence="3" type="ORF">ACFOW6_06205</name>
</gene>
<dbReference type="PANTHER" id="PTHR12558:SF13">
    <property type="entry name" value="CELL DIVISION CYCLE PROTEIN 27 HOMOLOG"/>
    <property type="match status" value="1"/>
</dbReference>
<dbReference type="Proteomes" id="UP001595799">
    <property type="component" value="Unassembled WGS sequence"/>
</dbReference>
<dbReference type="InterPro" id="IPR025137">
    <property type="entry name" value="NfrA_C"/>
</dbReference>
<dbReference type="InterPro" id="IPR019734">
    <property type="entry name" value="TPR_rpt"/>
</dbReference>
<comment type="caution">
    <text evidence="3">The sequence shown here is derived from an EMBL/GenBank/DDBJ whole genome shotgun (WGS) entry which is preliminary data.</text>
</comment>
<keyword evidence="1" id="KW-0812">Transmembrane</keyword>
<dbReference type="RefSeq" id="WP_382421474.1">
    <property type="nucleotide sequence ID" value="NZ_JBHSCW010000003.1"/>
</dbReference>
<protein>
    <submittedName>
        <fullName evidence="3">Tetratricopeptide repeat protein</fullName>
    </submittedName>
</protein>
<feature type="transmembrane region" description="Helical" evidence="1">
    <location>
        <begin position="12"/>
        <end position="30"/>
    </location>
</feature>
<dbReference type="Pfam" id="PF13283">
    <property type="entry name" value="NfrA_C"/>
    <property type="match status" value="1"/>
</dbReference>
<dbReference type="SUPFAM" id="SSF48452">
    <property type="entry name" value="TPR-like"/>
    <property type="match status" value="2"/>
</dbReference>
<dbReference type="SMART" id="SM00028">
    <property type="entry name" value="TPR"/>
    <property type="match status" value="5"/>
</dbReference>
<evidence type="ECO:0000313" key="3">
    <source>
        <dbReference type="EMBL" id="MFC4351134.1"/>
    </source>
</evidence>
<dbReference type="EMBL" id="JBHSCW010000003">
    <property type="protein sequence ID" value="MFC4351134.1"/>
    <property type="molecule type" value="Genomic_DNA"/>
</dbReference>
<evidence type="ECO:0000313" key="4">
    <source>
        <dbReference type="Proteomes" id="UP001595799"/>
    </source>
</evidence>
<keyword evidence="4" id="KW-1185">Reference proteome</keyword>
<sequence length="1147" mass="129242">MKNILGSCLSMMGRIVLIVLSIAILYSLFFTQSGKALPEDHESAYLKWTGTHLERIRLRHPATESADMALLRKLAGDAEPSFWKRTLQRYQGIRAARLATDRAPEHSVHSLQTVVLEAPDNPFVNYHHLQNLIARKQTQAALRKSLMLSASHPEFGAAARVAARLTADIGRPNEATVLYRQALAAWQSESAFLESLEELLHLLRQENQNRDIVTLYNKLVEYAPLTHDHYMIAAYSHLALGLELRANELFMKVSQLPETPDRLARQALFMSAVILERQRRIAEALLALEGAVALERFRSADPRERSQRATMIGHLSEKLGARRVTPAYFGLAHQILPAPENSRRFVRALATSRRSSQALQLLLERQARHDCWNTASDISKCLTRLASNEDSRRISQPGLESLLQSRDGQTQLLDIAHGLQQSDEPLRAAELFALLAGNAPTRSIQQARLLDQATALARASRHDKAAVIYLKAHRLVPNKESWHRAVSATQRTKDWRTLDMLFRDSTRPRNIPPVLQALACRTDAKLDNLDAAFSCYTNFVRQHPEEEALIREAVDLADQHQKPEMAISYLEALKGVRSAEELLDLGYRYKSLQRTAEAEEHFDRAYQDKGLAQAGLALALSLRKRGRIARAAAYFKELHHRPDLPRRSRLLVEKSLGHIHARSHDHAKAIEHWTAALELRDSASVRLRLANSLARDARHQESLSELETVDRTSLRDAEKALYHDLHAEHSLQAGNQDYALVHLNYALQQEATADRYLALASELKRAGHDGDALHFLEEAQARYPEREVFRVEQAYLLSRTGKDTDAAELLERALEQDPHFPGARANLGFTYLRLGETQKAGQALRQAMDEGNYARLPESKPADKPPKAVLQQQHRQLDRPFSLTFSNFLCFPEGAACQRMISPFGQSHDLGYGQFSAGWRPLGGTAFHGWSHLLELTARVYWSNKAGLTTGNLDTSQAALGMRTYPFPDRNYWLSGERVLPVGDQAVSGWLLRAGFSESLGDDWRLPGAGLRFYGHSYNEAARLFSDNDLTSAFSEGRAGLSWQAGRRLMLLPFGYVRGGGQIIKSSDKRRDVRENETSRTVILYPDTTGDVWVEGGLGLSARWRFNHDRYNGYLGQTETLLRIGRDIHTTWGKPATRVSLHFQVSF</sequence>
<dbReference type="Gene3D" id="1.25.40.10">
    <property type="entry name" value="Tetratricopeptide repeat domain"/>
    <property type="match status" value="3"/>
</dbReference>
<accession>A0ABV8UJA8</accession>
<keyword evidence="1" id="KW-0472">Membrane</keyword>
<evidence type="ECO:0000256" key="1">
    <source>
        <dbReference type="SAM" id="Phobius"/>
    </source>
</evidence>
<feature type="domain" description="Bacteriophage N4 adsorption protein A C-terminal" evidence="2">
    <location>
        <begin position="953"/>
        <end position="1117"/>
    </location>
</feature>
<name>A0ABV8UJA8_9PROT</name>
<dbReference type="Pfam" id="PF14559">
    <property type="entry name" value="TPR_19"/>
    <property type="match status" value="1"/>
</dbReference>
<proteinExistence type="predicted"/>
<evidence type="ECO:0000259" key="2">
    <source>
        <dbReference type="Pfam" id="PF13283"/>
    </source>
</evidence>
<organism evidence="3 4">
    <name type="scientific">Fodinicurvata halophila</name>
    <dbReference type="NCBI Taxonomy" id="1419723"/>
    <lineage>
        <taxon>Bacteria</taxon>
        <taxon>Pseudomonadati</taxon>
        <taxon>Pseudomonadota</taxon>
        <taxon>Alphaproteobacteria</taxon>
        <taxon>Rhodospirillales</taxon>
        <taxon>Rhodovibrionaceae</taxon>
        <taxon>Fodinicurvata</taxon>
    </lineage>
</organism>
<dbReference type="PANTHER" id="PTHR12558">
    <property type="entry name" value="CELL DIVISION CYCLE 16,23,27"/>
    <property type="match status" value="1"/>
</dbReference>
<reference evidence="4" key="1">
    <citation type="journal article" date="2019" name="Int. J. Syst. Evol. Microbiol.">
        <title>The Global Catalogue of Microorganisms (GCM) 10K type strain sequencing project: providing services to taxonomists for standard genome sequencing and annotation.</title>
        <authorList>
            <consortium name="The Broad Institute Genomics Platform"/>
            <consortium name="The Broad Institute Genome Sequencing Center for Infectious Disease"/>
            <person name="Wu L."/>
            <person name="Ma J."/>
        </authorList>
    </citation>
    <scope>NUCLEOTIDE SEQUENCE [LARGE SCALE GENOMIC DNA]</scope>
    <source>
        <strain evidence="4">CECT 8472</strain>
    </source>
</reference>